<evidence type="ECO:0000256" key="1">
    <source>
        <dbReference type="ARBA" id="ARBA00004571"/>
    </source>
</evidence>
<evidence type="ECO:0000313" key="14">
    <source>
        <dbReference type="Proteomes" id="UP000586305"/>
    </source>
</evidence>
<dbReference type="InterPro" id="IPR012910">
    <property type="entry name" value="Plug_dom"/>
</dbReference>
<feature type="domain" description="TonB-dependent receptor-like beta-barrel" evidence="11">
    <location>
        <begin position="369"/>
        <end position="902"/>
    </location>
</feature>
<organism evidence="13 14">
    <name type="scientific">Pseudoalteromonas caenipelagi</name>
    <dbReference type="NCBI Taxonomy" id="2726988"/>
    <lineage>
        <taxon>Bacteria</taxon>
        <taxon>Pseudomonadati</taxon>
        <taxon>Pseudomonadota</taxon>
        <taxon>Gammaproteobacteria</taxon>
        <taxon>Alteromonadales</taxon>
        <taxon>Pseudoalteromonadaceae</taxon>
        <taxon>Pseudoalteromonas</taxon>
    </lineage>
</organism>
<proteinExistence type="inferred from homology"/>
<sequence>MLNSKVSKAVRLAIAFGATSTAAFSASSAIAAEEAAEEFEKIQVTGSRIKRADMEGANPVQLITRDDLVASGISNVGDILQEIPSVAGQGTNAAVNNGGSGAVRVSLRGLGAERTLVLLNGRRVVASGSGANASVDLSTIPTAIIKRVEVLKDGASAIYGSDAVGGVVNIITRDDFEGFEANAMYDASTHGADGETKSYDFTVGFSGDKGNVVVSAYYSQYGEQMSGDRDWSEFELDLDPDTGDFSKGGSSAPPWGRYNGVNADVEGACNSFTHGAGSGPGQSDPTDFTNPTGYDCWDWDKDTYNYAPANYHLTPSERYGVFAQASYEFSDSLRFFSEMNFNRRASDTKLAPLPLAPLAFFGQNIPYSKDNYYNQQFGPKNVNGETADIADWRRRVVETGGRDTTFRVETVRAVFGFEGEINDTWGYEVSYIFGRNDGAINRAGGVNFEKVADAVGPSFLDAESGQVLCGTPDNVIEGCVSLNTFGIPGTETQISQEMLDYISFEAHDLGYNEQQIMSASVFGDAFELPAGTVGVAFGVEHREEKGGDLPDALIALGITSGSSRQKTVGSYSVDEIYMETNVPLLSGAPMAEVLELDLAVRYSDYDTFGDTTNHKVGIRWSPIDGLMFRGTSSTAFRAPSTSDLFLGASDNSPEVSDPCQTNPTQFCIADGVPAGGFEPIGDQLSSTLGGNINLQPEEADITTIGIVYSPEFVEGLSFTIDYWDIELTNAITTVGEQLILDKCASEGTYCDKITRYTEGPLAGNSSDIDNRNVNVGGIDSSGIDFNMRYATDTEFGALTFNLDSTRYDTYDITQADGSVVENAGWFRRNSGDGNFPEWKTNIDVRLAQDNWSAGYAIRYIGEVEEPFGNEAGQRTVDSQTIHDVRFSYFFDNFTTTIGVDNVFDEDPPYAATGFNDNTDPRTYNTTGRHVYLSLGVAF</sequence>
<evidence type="ECO:0000259" key="12">
    <source>
        <dbReference type="Pfam" id="PF07715"/>
    </source>
</evidence>
<dbReference type="PANTHER" id="PTHR47234:SF2">
    <property type="entry name" value="TONB-DEPENDENT RECEPTOR"/>
    <property type="match status" value="1"/>
</dbReference>
<accession>A0A849VAC6</accession>
<dbReference type="PANTHER" id="PTHR47234">
    <property type="match status" value="1"/>
</dbReference>
<evidence type="ECO:0000259" key="11">
    <source>
        <dbReference type="Pfam" id="PF00593"/>
    </source>
</evidence>
<comment type="subcellular location">
    <subcellularLocation>
        <location evidence="1 8">Cell outer membrane</location>
        <topology evidence="1 8">Multi-pass membrane protein</topology>
    </subcellularLocation>
</comment>
<dbReference type="AlphaFoldDB" id="A0A849VAC6"/>
<keyword evidence="13" id="KW-0675">Receptor</keyword>
<dbReference type="PROSITE" id="PS52016">
    <property type="entry name" value="TONB_DEPENDENT_REC_3"/>
    <property type="match status" value="1"/>
</dbReference>
<evidence type="ECO:0000256" key="10">
    <source>
        <dbReference type="SAM" id="SignalP"/>
    </source>
</evidence>
<evidence type="ECO:0000256" key="5">
    <source>
        <dbReference type="ARBA" id="ARBA00023077"/>
    </source>
</evidence>
<keyword evidence="2 8" id="KW-0813">Transport</keyword>
<evidence type="ECO:0000256" key="3">
    <source>
        <dbReference type="ARBA" id="ARBA00022452"/>
    </source>
</evidence>
<feature type="chain" id="PRO_5032509435" evidence="10">
    <location>
        <begin position="32"/>
        <end position="938"/>
    </location>
</feature>
<dbReference type="InterPro" id="IPR037066">
    <property type="entry name" value="Plug_dom_sf"/>
</dbReference>
<keyword evidence="7 8" id="KW-0998">Cell outer membrane</keyword>
<comment type="similarity">
    <text evidence="8 9">Belongs to the TonB-dependent receptor family.</text>
</comment>
<keyword evidence="14" id="KW-1185">Reference proteome</keyword>
<feature type="signal peptide" evidence="10">
    <location>
        <begin position="1"/>
        <end position="31"/>
    </location>
</feature>
<evidence type="ECO:0000256" key="6">
    <source>
        <dbReference type="ARBA" id="ARBA00023136"/>
    </source>
</evidence>
<dbReference type="Pfam" id="PF00593">
    <property type="entry name" value="TonB_dep_Rec_b-barrel"/>
    <property type="match status" value="1"/>
</dbReference>
<keyword evidence="4 8" id="KW-0812">Transmembrane</keyword>
<gene>
    <name evidence="13" type="ORF">HG263_08495</name>
</gene>
<keyword evidence="10" id="KW-0732">Signal</keyword>
<evidence type="ECO:0000256" key="4">
    <source>
        <dbReference type="ARBA" id="ARBA00022692"/>
    </source>
</evidence>
<comment type="caution">
    <text evidence="13">The sequence shown here is derived from an EMBL/GenBank/DDBJ whole genome shotgun (WGS) entry which is preliminary data.</text>
</comment>
<keyword evidence="5 9" id="KW-0798">TonB box</keyword>
<dbReference type="EMBL" id="JABBPG010000003">
    <property type="protein sequence ID" value="NOU50579.1"/>
    <property type="molecule type" value="Genomic_DNA"/>
</dbReference>
<dbReference type="Proteomes" id="UP000586305">
    <property type="component" value="Unassembled WGS sequence"/>
</dbReference>
<protein>
    <submittedName>
        <fullName evidence="13">TonB-dependent receptor</fullName>
    </submittedName>
</protein>
<dbReference type="InterPro" id="IPR036942">
    <property type="entry name" value="Beta-barrel_TonB_sf"/>
</dbReference>
<keyword evidence="6 8" id="KW-0472">Membrane</keyword>
<evidence type="ECO:0000256" key="7">
    <source>
        <dbReference type="ARBA" id="ARBA00023237"/>
    </source>
</evidence>
<dbReference type="Gene3D" id="2.170.130.10">
    <property type="entry name" value="TonB-dependent receptor, plug domain"/>
    <property type="match status" value="1"/>
</dbReference>
<name>A0A849VAC6_9GAMM</name>
<dbReference type="CDD" id="cd01347">
    <property type="entry name" value="ligand_gated_channel"/>
    <property type="match status" value="1"/>
</dbReference>
<feature type="domain" description="TonB-dependent receptor plug" evidence="12">
    <location>
        <begin position="55"/>
        <end position="167"/>
    </location>
</feature>
<evidence type="ECO:0000256" key="8">
    <source>
        <dbReference type="PROSITE-ProRule" id="PRU01360"/>
    </source>
</evidence>
<dbReference type="InterPro" id="IPR000531">
    <property type="entry name" value="Beta-barrel_TonB"/>
</dbReference>
<dbReference type="GO" id="GO:0009279">
    <property type="term" value="C:cell outer membrane"/>
    <property type="evidence" value="ECO:0007669"/>
    <property type="project" value="UniProtKB-SubCell"/>
</dbReference>
<dbReference type="SUPFAM" id="SSF56935">
    <property type="entry name" value="Porins"/>
    <property type="match status" value="1"/>
</dbReference>
<keyword evidence="3 8" id="KW-1134">Transmembrane beta strand</keyword>
<reference evidence="13 14" key="1">
    <citation type="submission" date="2020-04" db="EMBL/GenBank/DDBJ databases">
        <title>Pseudoalteromonas caenipelagi sp. nov., isolated from a tidal flat.</title>
        <authorList>
            <person name="Park S."/>
            <person name="Yoon J.-H."/>
        </authorList>
    </citation>
    <scope>NUCLEOTIDE SEQUENCE [LARGE SCALE GENOMIC DNA]</scope>
    <source>
        <strain evidence="13 14">JBTF-M23</strain>
    </source>
</reference>
<evidence type="ECO:0000256" key="9">
    <source>
        <dbReference type="RuleBase" id="RU003357"/>
    </source>
</evidence>
<dbReference type="InterPro" id="IPR039426">
    <property type="entry name" value="TonB-dep_rcpt-like"/>
</dbReference>
<dbReference type="Pfam" id="PF07715">
    <property type="entry name" value="Plug"/>
    <property type="match status" value="1"/>
</dbReference>
<dbReference type="Gene3D" id="2.40.170.20">
    <property type="entry name" value="TonB-dependent receptor, beta-barrel domain"/>
    <property type="match status" value="1"/>
</dbReference>
<evidence type="ECO:0000256" key="2">
    <source>
        <dbReference type="ARBA" id="ARBA00022448"/>
    </source>
</evidence>
<dbReference type="RefSeq" id="WP_171625666.1">
    <property type="nucleotide sequence ID" value="NZ_JABBPG010000003.1"/>
</dbReference>
<evidence type="ECO:0000313" key="13">
    <source>
        <dbReference type="EMBL" id="NOU50579.1"/>
    </source>
</evidence>